<dbReference type="Pfam" id="PF14011">
    <property type="entry name" value="ESX-1_EspG"/>
    <property type="match status" value="1"/>
</dbReference>
<gene>
    <name evidence="5" type="ORF">NCTC10797_01020</name>
</gene>
<sequence length="260" mass="29598">MATWRFTGLEFEILWSAYGHDRLPYPLRYRPVADDFEDLRRQREAAVDVLLEKYYSVELVDVLTILREPEVRIEVKGYGGRDMARTYRFHGAMRETAGATLVQLPGTTADIGGDVILTNCAANQVPAQAVAALPPAKAGTRPAVEVRRADLSADRSRYVRNVGELSLTQQLDRVFKRRRRSLGEIMIFPGPAVDARPTFGRSFWWMDYEDGRYYVRTGDPIVAEPAGPTALTTEIARLAAITRRCYREDLEHDEYLRVNR</sequence>
<evidence type="ECO:0000313" key="5">
    <source>
        <dbReference type="EMBL" id="VFA97260.1"/>
    </source>
</evidence>
<accession>A0A4U8VUB9</accession>
<evidence type="ECO:0008006" key="7">
    <source>
        <dbReference type="Google" id="ProtNLM"/>
    </source>
</evidence>
<reference evidence="5 6" key="1">
    <citation type="submission" date="2019-02" db="EMBL/GenBank/DDBJ databases">
        <authorList>
            <consortium name="Pathogen Informatics"/>
        </authorList>
    </citation>
    <scope>NUCLEOTIDE SEQUENCE [LARGE SCALE GENOMIC DNA]</scope>
    <source>
        <strain evidence="5 6">3012STDY6756504</strain>
    </source>
</reference>
<organism evidence="5 6">
    <name type="scientific">Nocardia cyriacigeorgica</name>
    <dbReference type="NCBI Taxonomy" id="135487"/>
    <lineage>
        <taxon>Bacteria</taxon>
        <taxon>Bacillati</taxon>
        <taxon>Actinomycetota</taxon>
        <taxon>Actinomycetes</taxon>
        <taxon>Mycobacteriales</taxon>
        <taxon>Nocardiaceae</taxon>
        <taxon>Nocardia</taxon>
    </lineage>
</organism>
<evidence type="ECO:0000256" key="2">
    <source>
        <dbReference type="ARBA" id="ARBA00006411"/>
    </source>
</evidence>
<evidence type="ECO:0000256" key="4">
    <source>
        <dbReference type="ARBA" id="ARBA00023186"/>
    </source>
</evidence>
<dbReference type="InterPro" id="IPR025734">
    <property type="entry name" value="EspG"/>
</dbReference>
<name>A0A4U8VUB9_9NOCA</name>
<keyword evidence="4" id="KW-0143">Chaperone</keyword>
<comment type="subcellular location">
    <subcellularLocation>
        <location evidence="1">Cytoplasm</location>
    </subcellularLocation>
</comment>
<keyword evidence="3" id="KW-0963">Cytoplasm</keyword>
<protein>
    <recommendedName>
        <fullName evidence="7">ESX secretion-associated protein EspG</fullName>
    </recommendedName>
</protein>
<evidence type="ECO:0000256" key="3">
    <source>
        <dbReference type="ARBA" id="ARBA00022490"/>
    </source>
</evidence>
<proteinExistence type="inferred from homology"/>
<dbReference type="AlphaFoldDB" id="A0A4U8VUB9"/>
<dbReference type="EMBL" id="LR215973">
    <property type="protein sequence ID" value="VFA97260.1"/>
    <property type="molecule type" value="Genomic_DNA"/>
</dbReference>
<evidence type="ECO:0000313" key="6">
    <source>
        <dbReference type="Proteomes" id="UP000290439"/>
    </source>
</evidence>
<dbReference type="RefSeq" id="WP_130916191.1">
    <property type="nucleotide sequence ID" value="NZ_JADLPI010000009.1"/>
</dbReference>
<dbReference type="Proteomes" id="UP000290439">
    <property type="component" value="Chromosome"/>
</dbReference>
<evidence type="ECO:0000256" key="1">
    <source>
        <dbReference type="ARBA" id="ARBA00004496"/>
    </source>
</evidence>
<comment type="similarity">
    <text evidence="2">Belongs to the EspG family.</text>
</comment>